<keyword evidence="5" id="KW-0808">Transferase</keyword>
<dbReference type="InterPro" id="IPR011055">
    <property type="entry name" value="Dup_hybrid_motif"/>
</dbReference>
<dbReference type="GO" id="GO:0005886">
    <property type="term" value="C:plasma membrane"/>
    <property type="evidence" value="ECO:0007669"/>
    <property type="project" value="UniProtKB-SubCell"/>
</dbReference>
<dbReference type="InterPro" id="IPR013013">
    <property type="entry name" value="PTS_EIIC_1"/>
</dbReference>
<evidence type="ECO:0000256" key="10">
    <source>
        <dbReference type="ARBA" id="ARBA00023136"/>
    </source>
</evidence>
<feature type="domain" description="PTS EIIA type-1" evidence="14">
    <location>
        <begin position="544"/>
        <end position="647"/>
    </location>
</feature>
<evidence type="ECO:0000256" key="5">
    <source>
        <dbReference type="ARBA" id="ARBA00022679"/>
    </source>
</evidence>
<feature type="transmembrane region" description="Helical" evidence="13">
    <location>
        <begin position="75"/>
        <end position="95"/>
    </location>
</feature>
<dbReference type="FunFam" id="2.70.70.10:FF:000001">
    <property type="entry name" value="PTS system glucose-specific IIA component"/>
    <property type="match status" value="1"/>
</dbReference>
<keyword evidence="9 13" id="KW-1133">Transmembrane helix</keyword>
<dbReference type="GO" id="GO:0016301">
    <property type="term" value="F:kinase activity"/>
    <property type="evidence" value="ECO:0007669"/>
    <property type="project" value="UniProtKB-KW"/>
</dbReference>
<evidence type="ECO:0000256" key="9">
    <source>
        <dbReference type="ARBA" id="ARBA00022989"/>
    </source>
</evidence>
<dbReference type="InterPro" id="IPR036878">
    <property type="entry name" value="Glu_permease_IIB"/>
</dbReference>
<dbReference type="PROSITE" id="PS00371">
    <property type="entry name" value="PTS_EIIA_TYPE_1_HIS"/>
    <property type="match status" value="1"/>
</dbReference>
<feature type="transmembrane region" description="Helical" evidence="13">
    <location>
        <begin position="286"/>
        <end position="303"/>
    </location>
</feature>
<evidence type="ECO:0000256" key="11">
    <source>
        <dbReference type="PROSITE-ProRule" id="PRU00421"/>
    </source>
</evidence>
<feature type="transmembrane region" description="Helical" evidence="13">
    <location>
        <begin position="362"/>
        <end position="383"/>
    </location>
</feature>
<dbReference type="GO" id="GO:0009401">
    <property type="term" value="P:phosphoenolpyruvate-dependent sugar phosphotransferase system"/>
    <property type="evidence" value="ECO:0007669"/>
    <property type="project" value="UniProtKB-KW"/>
</dbReference>
<comment type="subcellular location">
    <subcellularLocation>
        <location evidence="1">Cell membrane</location>
        <topology evidence="1">Multi-pass membrane protein</topology>
    </subcellularLocation>
</comment>
<evidence type="ECO:0000256" key="8">
    <source>
        <dbReference type="ARBA" id="ARBA00022777"/>
    </source>
</evidence>
<dbReference type="PROSITE" id="PS01035">
    <property type="entry name" value="PTS_EIIB_TYPE_1_CYS"/>
    <property type="match status" value="1"/>
</dbReference>
<evidence type="ECO:0000259" key="16">
    <source>
        <dbReference type="PROSITE" id="PS51103"/>
    </source>
</evidence>
<feature type="transmembrane region" description="Helical" evidence="13">
    <location>
        <begin position="255"/>
        <end position="279"/>
    </location>
</feature>
<dbReference type="InterPro" id="IPR003352">
    <property type="entry name" value="PTS_EIIC"/>
</dbReference>
<feature type="transmembrane region" description="Helical" evidence="13">
    <location>
        <begin position="128"/>
        <end position="144"/>
    </location>
</feature>
<proteinExistence type="predicted"/>
<evidence type="ECO:0000259" key="14">
    <source>
        <dbReference type="PROSITE" id="PS51093"/>
    </source>
</evidence>
<dbReference type="Pfam" id="PF02378">
    <property type="entry name" value="PTS_EIIC"/>
    <property type="match status" value="1"/>
</dbReference>
<keyword evidence="4" id="KW-0762">Sugar transport</keyword>
<accession>A0A4R6TUP3</accession>
<feature type="compositionally biased region" description="Polar residues" evidence="12">
    <location>
        <begin position="499"/>
        <end position="521"/>
    </location>
</feature>
<evidence type="ECO:0000256" key="1">
    <source>
        <dbReference type="ARBA" id="ARBA00004651"/>
    </source>
</evidence>
<dbReference type="Pfam" id="PF00367">
    <property type="entry name" value="PTS_EIIB"/>
    <property type="match status" value="1"/>
</dbReference>
<dbReference type="PROSITE" id="PS51103">
    <property type="entry name" value="PTS_EIIC_TYPE_1"/>
    <property type="match status" value="1"/>
</dbReference>
<evidence type="ECO:0000256" key="6">
    <source>
        <dbReference type="ARBA" id="ARBA00022683"/>
    </source>
</evidence>
<feature type="transmembrane region" description="Helical" evidence="13">
    <location>
        <begin position="164"/>
        <end position="184"/>
    </location>
</feature>
<dbReference type="Pfam" id="PF00358">
    <property type="entry name" value="PTS_EIIA_1"/>
    <property type="match status" value="1"/>
</dbReference>
<evidence type="ECO:0000313" key="18">
    <source>
        <dbReference type="Proteomes" id="UP000295632"/>
    </source>
</evidence>
<dbReference type="SUPFAM" id="SSF51261">
    <property type="entry name" value="Duplicated hybrid motif"/>
    <property type="match status" value="1"/>
</dbReference>
<feature type="domain" description="PTS EIIB type-1" evidence="15">
    <location>
        <begin position="420"/>
        <end position="502"/>
    </location>
</feature>
<keyword evidence="3" id="KW-1003">Cell membrane</keyword>
<evidence type="ECO:0000256" key="2">
    <source>
        <dbReference type="ARBA" id="ARBA00022448"/>
    </source>
</evidence>
<comment type="caution">
    <text evidence="17">The sequence shown here is derived from an EMBL/GenBank/DDBJ whole genome shotgun (WGS) entry which is preliminary data.</text>
</comment>
<organism evidence="17 18">
    <name type="scientific">Aureibacillus halotolerans</name>
    <dbReference type="NCBI Taxonomy" id="1508390"/>
    <lineage>
        <taxon>Bacteria</taxon>
        <taxon>Bacillati</taxon>
        <taxon>Bacillota</taxon>
        <taxon>Bacilli</taxon>
        <taxon>Bacillales</taxon>
        <taxon>Bacillaceae</taxon>
        <taxon>Aureibacillus</taxon>
    </lineage>
</organism>
<keyword evidence="7 13" id="KW-0812">Transmembrane</keyword>
<dbReference type="InterPro" id="IPR001127">
    <property type="entry name" value="PTS_EIIA_1_perm"/>
</dbReference>
<dbReference type="NCBIfam" id="TIGR00830">
    <property type="entry name" value="PTBA"/>
    <property type="match status" value="1"/>
</dbReference>
<keyword evidence="18" id="KW-1185">Reference proteome</keyword>
<keyword evidence="8" id="KW-0418">Kinase</keyword>
<dbReference type="PANTHER" id="PTHR30009:SF4">
    <property type="entry name" value="PTS SYSTEM N-ACETYLGLUCOSAMINE-SPECIFIC EIICBA COMPONENT"/>
    <property type="match status" value="1"/>
</dbReference>
<dbReference type="GO" id="GO:0015764">
    <property type="term" value="P:N-acetylglucosamine transport"/>
    <property type="evidence" value="ECO:0007669"/>
    <property type="project" value="TreeGrafter"/>
</dbReference>
<gene>
    <name evidence="17" type="ORF">EV213_113105</name>
</gene>
<dbReference type="InterPro" id="IPR001996">
    <property type="entry name" value="PTS_IIB_1"/>
</dbReference>
<sequence length="679" mass="72147">MTTQGLHSHSLYKPILRPLNSHRNGDENNMLDFLQRLGKALMLPIAVLPAAGILIGIGLLMQEYSIAGGAFVQDAGLGITGNLAIIFAAGVAVGFAKDSHGAAAIAGVIGYFILSQGLIAIGGEDIDMGVLGGLLSGVTAGLLYNRFNNIQLPEFLAFFGGRRFVPIATAGLMLLVTIILGFVWPPIQGLVEAGGQSIVDAGAAGAGIFGFINRLLIPFGLHHVINTLVWFQFGEYNGVTGDLNRFLEGDPEAGIFMGGFYVIMMFGIPGAALAIGLAAKKERRKATLFAMSSLAFTSFFTGITEPVEFSFMFLAPLLYLIHAILTGSALYLATLFDVHHGFGFSAGVIDFVLQSAQGRGELTLLIMGVVYFFVYLGLFYFAIRFFDLKTPGREDEDEELAVAGSPGHVDTNPSGSSKFDQQSLQFIEDLGGGSNIRTLDHCATRLRLTVENMDQINEAALKSHGARGVMKVSKTNLQVIVGTQVEFVYNAMKDLLKNKSTNADQSNESSTRNETAEQTADPNDIAAVAAPLSGKLIPLADVNDDMFSTGMMGDGFAIEPSDGTVCSPVYARVEMIADTTHAIGLKTKAGTELLLHIGIDTVALKGDGFTALVEVGDTVHPGQALINFDLERVKKQASVVTPLIFTNLPEGWAVEHMATGDVTAGQTGIIRAKADTGSH</sequence>
<reference evidence="17 18" key="1">
    <citation type="submission" date="2019-03" db="EMBL/GenBank/DDBJ databases">
        <title>Genomic Encyclopedia of Type Strains, Phase IV (KMG-IV): sequencing the most valuable type-strain genomes for metagenomic binning, comparative biology and taxonomic classification.</title>
        <authorList>
            <person name="Goeker M."/>
        </authorList>
    </citation>
    <scope>NUCLEOTIDE SEQUENCE [LARGE SCALE GENOMIC DNA]</scope>
    <source>
        <strain evidence="17 18">DSM 28697</strain>
    </source>
</reference>
<feature type="active site" description="Phosphocysteine intermediate; for EIIB activity" evidence="11">
    <location>
        <position position="442"/>
    </location>
</feature>
<dbReference type="NCBIfam" id="TIGR00826">
    <property type="entry name" value="EIIB_glc"/>
    <property type="match status" value="1"/>
</dbReference>
<feature type="transmembrane region" description="Helical" evidence="13">
    <location>
        <begin position="102"/>
        <end position="122"/>
    </location>
</feature>
<name>A0A4R6TUP3_9BACI</name>
<evidence type="ECO:0000256" key="12">
    <source>
        <dbReference type="SAM" id="MobiDB-lite"/>
    </source>
</evidence>
<dbReference type="InterPro" id="IPR050429">
    <property type="entry name" value="PTS_Glucose_EIICBA"/>
</dbReference>
<feature type="transmembrane region" description="Helical" evidence="13">
    <location>
        <begin position="40"/>
        <end position="60"/>
    </location>
</feature>
<feature type="domain" description="PTS EIIC type-1" evidence="16">
    <location>
        <begin position="28"/>
        <end position="395"/>
    </location>
</feature>
<evidence type="ECO:0000256" key="4">
    <source>
        <dbReference type="ARBA" id="ARBA00022597"/>
    </source>
</evidence>
<evidence type="ECO:0000256" key="3">
    <source>
        <dbReference type="ARBA" id="ARBA00022475"/>
    </source>
</evidence>
<evidence type="ECO:0000256" key="13">
    <source>
        <dbReference type="SAM" id="Phobius"/>
    </source>
</evidence>
<keyword evidence="2" id="KW-0813">Transport</keyword>
<dbReference type="EMBL" id="SNYJ01000013">
    <property type="protein sequence ID" value="TDQ37470.1"/>
    <property type="molecule type" value="Genomic_DNA"/>
</dbReference>
<dbReference type="GO" id="GO:0008982">
    <property type="term" value="F:protein-N(PI)-phosphohistidine-sugar phosphotransferase activity"/>
    <property type="evidence" value="ECO:0007669"/>
    <property type="project" value="InterPro"/>
</dbReference>
<keyword evidence="10 13" id="KW-0472">Membrane</keyword>
<dbReference type="PANTHER" id="PTHR30009">
    <property type="entry name" value="CYTOCHROME C-TYPE SYNTHESIS PROTEIN AND PTS TRANSMEMBRANE COMPONENT"/>
    <property type="match status" value="1"/>
</dbReference>
<dbReference type="Gene3D" id="3.30.1360.60">
    <property type="entry name" value="Glucose permease domain IIB"/>
    <property type="match status" value="1"/>
</dbReference>
<evidence type="ECO:0000259" key="15">
    <source>
        <dbReference type="PROSITE" id="PS51098"/>
    </source>
</evidence>
<evidence type="ECO:0000256" key="7">
    <source>
        <dbReference type="ARBA" id="ARBA00022692"/>
    </source>
</evidence>
<feature type="region of interest" description="Disordered" evidence="12">
    <location>
        <begin position="397"/>
        <end position="418"/>
    </location>
</feature>
<evidence type="ECO:0000313" key="17">
    <source>
        <dbReference type="EMBL" id="TDQ37470.1"/>
    </source>
</evidence>
<dbReference type="SUPFAM" id="SSF55604">
    <property type="entry name" value="Glucose permease domain IIB"/>
    <property type="match status" value="1"/>
</dbReference>
<dbReference type="PROSITE" id="PS51093">
    <property type="entry name" value="PTS_EIIA_TYPE_1"/>
    <property type="match status" value="1"/>
</dbReference>
<dbReference type="InterPro" id="IPR018113">
    <property type="entry name" value="PTrfase_EIIB_Cys"/>
</dbReference>
<feature type="transmembrane region" description="Helical" evidence="13">
    <location>
        <begin position="309"/>
        <end position="331"/>
    </location>
</feature>
<keyword evidence="6" id="KW-0598">Phosphotransferase system</keyword>
<dbReference type="PROSITE" id="PS51098">
    <property type="entry name" value="PTS_EIIB_TYPE_1"/>
    <property type="match status" value="1"/>
</dbReference>
<dbReference type="Proteomes" id="UP000295632">
    <property type="component" value="Unassembled WGS sequence"/>
</dbReference>
<dbReference type="Gene3D" id="2.70.70.10">
    <property type="entry name" value="Glucose Permease (Domain IIA)"/>
    <property type="match status" value="1"/>
</dbReference>
<protein>
    <submittedName>
        <fullName evidence="17">PTS system N-acetylglucosamine-specific IIA component (Glc family) /PTS system N-acetylglucosamine-specific IIB component (Glc family) /PTS system N-acetylglucosamine-specific IIC component (Glc fa...</fullName>
    </submittedName>
</protein>
<feature type="region of interest" description="Disordered" evidence="12">
    <location>
        <begin position="499"/>
        <end position="522"/>
    </location>
</feature>
<dbReference type="GO" id="GO:0090563">
    <property type="term" value="F:protein-phosphocysteine-sugar phosphotransferase activity"/>
    <property type="evidence" value="ECO:0007669"/>
    <property type="project" value="TreeGrafter"/>
</dbReference>
<dbReference type="AlphaFoldDB" id="A0A4R6TUP3"/>
<dbReference type="CDD" id="cd00212">
    <property type="entry name" value="PTS_IIB_glc"/>
    <property type="match status" value="1"/>
</dbReference>